<comment type="caution">
    <text evidence="2">The sequence shown here is derived from an EMBL/GenBank/DDBJ whole genome shotgun (WGS) entry which is preliminary data.</text>
</comment>
<dbReference type="EMBL" id="JAUHHV010000011">
    <property type="protein sequence ID" value="KAK1408045.1"/>
    <property type="molecule type" value="Genomic_DNA"/>
</dbReference>
<keyword evidence="1" id="KW-0812">Transmembrane</keyword>
<dbReference type="AlphaFoldDB" id="A0AAD8NAD2"/>
<gene>
    <name evidence="2" type="ORF">QVD17_39675</name>
</gene>
<keyword evidence="3" id="KW-1185">Reference proteome</keyword>
<dbReference type="Proteomes" id="UP001229421">
    <property type="component" value="Unassembled WGS sequence"/>
</dbReference>
<proteinExistence type="predicted"/>
<evidence type="ECO:0000313" key="3">
    <source>
        <dbReference type="Proteomes" id="UP001229421"/>
    </source>
</evidence>
<feature type="transmembrane region" description="Helical" evidence="1">
    <location>
        <begin position="12"/>
        <end position="30"/>
    </location>
</feature>
<accession>A0AAD8NAD2</accession>
<evidence type="ECO:0000313" key="2">
    <source>
        <dbReference type="EMBL" id="KAK1408045.1"/>
    </source>
</evidence>
<evidence type="ECO:0000256" key="1">
    <source>
        <dbReference type="SAM" id="Phobius"/>
    </source>
</evidence>
<sequence length="165" mass="18841">MVDLYICCIRIMIFYIWTEEGLVCFCRWIVLFLNSGPMAFIICLHFLFFMFFTNSTHWAEEKISQVKTGWLKYPTGQNGSDLKVHLKADSGNMNNSGNCYLSFSSSMTTQLQFEVINDCFSLADSGELVFFVSGEPFFVSGETYSSGELVLYRALKNISFTILSH</sequence>
<reference evidence="2" key="1">
    <citation type="journal article" date="2023" name="bioRxiv">
        <title>Improved chromosome-level genome assembly for marigold (Tagetes erecta).</title>
        <authorList>
            <person name="Jiang F."/>
            <person name="Yuan L."/>
            <person name="Wang S."/>
            <person name="Wang H."/>
            <person name="Xu D."/>
            <person name="Wang A."/>
            <person name="Fan W."/>
        </authorList>
    </citation>
    <scope>NUCLEOTIDE SEQUENCE</scope>
    <source>
        <strain evidence="2">WSJ</strain>
        <tissue evidence="2">Leaf</tissue>
    </source>
</reference>
<keyword evidence="1" id="KW-1133">Transmembrane helix</keyword>
<organism evidence="2 3">
    <name type="scientific">Tagetes erecta</name>
    <name type="common">African marigold</name>
    <dbReference type="NCBI Taxonomy" id="13708"/>
    <lineage>
        <taxon>Eukaryota</taxon>
        <taxon>Viridiplantae</taxon>
        <taxon>Streptophyta</taxon>
        <taxon>Embryophyta</taxon>
        <taxon>Tracheophyta</taxon>
        <taxon>Spermatophyta</taxon>
        <taxon>Magnoliopsida</taxon>
        <taxon>eudicotyledons</taxon>
        <taxon>Gunneridae</taxon>
        <taxon>Pentapetalae</taxon>
        <taxon>asterids</taxon>
        <taxon>campanulids</taxon>
        <taxon>Asterales</taxon>
        <taxon>Asteraceae</taxon>
        <taxon>Asteroideae</taxon>
        <taxon>Heliantheae alliance</taxon>
        <taxon>Tageteae</taxon>
        <taxon>Tagetes</taxon>
    </lineage>
</organism>
<keyword evidence="1" id="KW-0472">Membrane</keyword>
<feature type="transmembrane region" description="Helical" evidence="1">
    <location>
        <begin position="36"/>
        <end position="53"/>
    </location>
</feature>
<protein>
    <submittedName>
        <fullName evidence="2">Uncharacterized protein</fullName>
    </submittedName>
</protein>
<name>A0AAD8NAD2_TARER</name>